<protein>
    <recommendedName>
        <fullName evidence="3">Cyclin-like domain-containing protein</fullName>
    </recommendedName>
</protein>
<dbReference type="SMART" id="SM00385">
    <property type="entry name" value="CYCLIN"/>
    <property type="match status" value="1"/>
</dbReference>
<reference evidence="4" key="1">
    <citation type="submission" date="2023-10" db="EMBL/GenBank/DDBJ databases">
        <title>Genome assembly of Pristionchus species.</title>
        <authorList>
            <person name="Yoshida K."/>
            <person name="Sommer R.J."/>
        </authorList>
    </citation>
    <scope>NUCLEOTIDE SEQUENCE</scope>
    <source>
        <strain evidence="4">RS5133</strain>
    </source>
</reference>
<dbReference type="FunFam" id="1.10.472.10:FF:000096">
    <property type="entry name" value="G1/S-specific cyclin-D3 isoform X2"/>
    <property type="match status" value="1"/>
</dbReference>
<dbReference type="Gene3D" id="1.10.472.10">
    <property type="entry name" value="Cyclin-like"/>
    <property type="match status" value="2"/>
</dbReference>
<dbReference type="EMBL" id="BTSY01000002">
    <property type="protein sequence ID" value="GMT17067.1"/>
    <property type="molecule type" value="Genomic_DNA"/>
</dbReference>
<feature type="compositionally biased region" description="Polar residues" evidence="2">
    <location>
        <begin position="395"/>
        <end position="412"/>
    </location>
</feature>
<dbReference type="InterPro" id="IPR006671">
    <property type="entry name" value="Cyclin_N"/>
</dbReference>
<accession>A0AAV5VFZ4</accession>
<feature type="non-terminal residue" evidence="4">
    <location>
        <position position="1"/>
    </location>
</feature>
<sequence length="412" mass="44635">ASSSVAARFRCDELQQLQQLDDLIASTSYSSSAAPHPLHHPHHTTAFKPAPAAYTTSSIAMANNNHRRRSLPVRTQRAVNAIVGGQLPARRRPAPDVKLNSAQHPHVAPIVDPKIQADDRTLQNLKDTERDSILVGPRYLESVQPELQAHHRTTVVEWMHDVLREDAADEEVFPLAVLILDNFLSQQAVLLRDVQGIASACMLMASKMKAPAPMNAARLAFFTENSVCPSQIVNWELLILRALKWQIALPTAFDFVDQVFCRAPALRPLRTHFVRALYDMQMNVREASFKPSMQAAVSLARSARVLGASGALLEQLRVALHAFLDFDLDMALRLSTAAVAGATASPARAAAAPAFDASSLAYTPVYEDSTLLQPVAAEVVAAAPRPKSPPVTPPSGTDSGFCSTQGTPESAD</sequence>
<dbReference type="InterPro" id="IPR039361">
    <property type="entry name" value="Cyclin"/>
</dbReference>
<feature type="domain" description="Cyclin-like" evidence="3">
    <location>
        <begin position="157"/>
        <end position="241"/>
    </location>
</feature>
<proteinExistence type="inferred from homology"/>
<evidence type="ECO:0000256" key="2">
    <source>
        <dbReference type="SAM" id="MobiDB-lite"/>
    </source>
</evidence>
<comment type="similarity">
    <text evidence="1">Belongs to the cyclin family.</text>
</comment>
<dbReference type="PANTHER" id="PTHR10177">
    <property type="entry name" value="CYCLINS"/>
    <property type="match status" value="1"/>
</dbReference>
<dbReference type="AlphaFoldDB" id="A0AAV5VFZ4"/>
<evidence type="ECO:0000313" key="5">
    <source>
        <dbReference type="Proteomes" id="UP001432322"/>
    </source>
</evidence>
<dbReference type="Pfam" id="PF00134">
    <property type="entry name" value="Cyclin_N"/>
    <property type="match status" value="1"/>
</dbReference>
<name>A0AAV5VFZ4_9BILA</name>
<dbReference type="SUPFAM" id="SSF47954">
    <property type="entry name" value="Cyclin-like"/>
    <property type="match status" value="1"/>
</dbReference>
<dbReference type="InterPro" id="IPR036915">
    <property type="entry name" value="Cyclin-like_sf"/>
</dbReference>
<evidence type="ECO:0000259" key="3">
    <source>
        <dbReference type="SMART" id="SM00385"/>
    </source>
</evidence>
<keyword evidence="1" id="KW-0195">Cyclin</keyword>
<feature type="non-terminal residue" evidence="4">
    <location>
        <position position="412"/>
    </location>
</feature>
<dbReference type="InterPro" id="IPR013763">
    <property type="entry name" value="Cyclin-like_dom"/>
</dbReference>
<evidence type="ECO:0000256" key="1">
    <source>
        <dbReference type="RuleBase" id="RU000383"/>
    </source>
</evidence>
<dbReference type="Proteomes" id="UP001432322">
    <property type="component" value="Unassembled WGS sequence"/>
</dbReference>
<organism evidence="4 5">
    <name type="scientific">Pristionchus fissidentatus</name>
    <dbReference type="NCBI Taxonomy" id="1538716"/>
    <lineage>
        <taxon>Eukaryota</taxon>
        <taxon>Metazoa</taxon>
        <taxon>Ecdysozoa</taxon>
        <taxon>Nematoda</taxon>
        <taxon>Chromadorea</taxon>
        <taxon>Rhabditida</taxon>
        <taxon>Rhabditina</taxon>
        <taxon>Diplogasteromorpha</taxon>
        <taxon>Diplogasteroidea</taxon>
        <taxon>Neodiplogasteridae</taxon>
        <taxon>Pristionchus</taxon>
    </lineage>
</organism>
<evidence type="ECO:0000313" key="4">
    <source>
        <dbReference type="EMBL" id="GMT17067.1"/>
    </source>
</evidence>
<gene>
    <name evidence="4" type="ORF">PFISCL1PPCAC_8364</name>
</gene>
<feature type="region of interest" description="Disordered" evidence="2">
    <location>
        <begin position="382"/>
        <end position="412"/>
    </location>
</feature>
<comment type="caution">
    <text evidence="4">The sequence shown here is derived from an EMBL/GenBank/DDBJ whole genome shotgun (WGS) entry which is preliminary data.</text>
</comment>
<keyword evidence="5" id="KW-1185">Reference proteome</keyword>